<evidence type="ECO:0000259" key="4">
    <source>
        <dbReference type="Pfam" id="PF07331"/>
    </source>
</evidence>
<keyword evidence="3" id="KW-0732">Signal</keyword>
<keyword evidence="2" id="KW-0472">Membrane</keyword>
<dbReference type="Pfam" id="PF07331">
    <property type="entry name" value="TctB"/>
    <property type="match status" value="1"/>
</dbReference>
<dbReference type="AlphaFoldDB" id="A0A0E3VSJ0"/>
<dbReference type="EMBL" id="AP014685">
    <property type="protein sequence ID" value="BAR53995.1"/>
    <property type="molecule type" value="Genomic_DNA"/>
</dbReference>
<evidence type="ECO:0000313" key="6">
    <source>
        <dbReference type="Proteomes" id="UP000063308"/>
    </source>
</evidence>
<dbReference type="InterPro" id="IPR009936">
    <property type="entry name" value="DUF1468"/>
</dbReference>
<proteinExistence type="inferred from homology"/>
<dbReference type="Gene3D" id="3.40.190.150">
    <property type="entry name" value="Bordetella uptake gene, domain 1"/>
    <property type="match status" value="1"/>
</dbReference>
<dbReference type="PANTHER" id="PTHR42928">
    <property type="entry name" value="TRICARBOXYLATE-BINDING PROTEIN"/>
    <property type="match status" value="1"/>
</dbReference>
<comment type="similarity">
    <text evidence="1">Belongs to the UPF0065 (bug) family.</text>
</comment>
<organism evidence="5 6">
    <name type="scientific">Bradyrhizobium diazoefficiens</name>
    <dbReference type="NCBI Taxonomy" id="1355477"/>
    <lineage>
        <taxon>Bacteria</taxon>
        <taxon>Pseudomonadati</taxon>
        <taxon>Pseudomonadota</taxon>
        <taxon>Alphaproteobacteria</taxon>
        <taxon>Hyphomicrobiales</taxon>
        <taxon>Nitrobacteraceae</taxon>
        <taxon>Bradyrhizobium</taxon>
    </lineage>
</organism>
<dbReference type="PANTHER" id="PTHR42928:SF1">
    <property type="entry name" value="BLR4371 PROTEIN"/>
    <property type="match status" value="1"/>
</dbReference>
<reference evidence="5 6" key="1">
    <citation type="submission" date="2014-11" db="EMBL/GenBank/DDBJ databases">
        <title>Symbiosis island explosion on the genome of extra-slow-growing strains of soybean bradyrhizobia with massive insertion sequences.</title>
        <authorList>
            <person name="Iida T."/>
            <person name="Minamisawa K."/>
        </authorList>
    </citation>
    <scope>NUCLEOTIDE SEQUENCE [LARGE SCALE GENOMIC DNA]</scope>
    <source>
        <strain evidence="5 6">NK6</strain>
    </source>
</reference>
<gene>
    <name evidence="5" type="ORF">NK6_810</name>
</gene>
<dbReference type="Proteomes" id="UP000063308">
    <property type="component" value="Chromosome"/>
</dbReference>
<feature type="domain" description="DUF1468" evidence="4">
    <location>
        <begin position="318"/>
        <end position="399"/>
    </location>
</feature>
<evidence type="ECO:0000256" key="1">
    <source>
        <dbReference type="ARBA" id="ARBA00006987"/>
    </source>
</evidence>
<evidence type="ECO:0000256" key="2">
    <source>
        <dbReference type="SAM" id="Phobius"/>
    </source>
</evidence>
<keyword evidence="2" id="KW-0812">Transmembrane</keyword>
<dbReference type="InterPro" id="IPR042100">
    <property type="entry name" value="Bug_dom1"/>
</dbReference>
<evidence type="ECO:0000256" key="3">
    <source>
        <dbReference type="SAM" id="SignalP"/>
    </source>
</evidence>
<dbReference type="CDD" id="cd07012">
    <property type="entry name" value="PBP2_Bug_TTT"/>
    <property type="match status" value="1"/>
</dbReference>
<dbReference type="InterPro" id="IPR005064">
    <property type="entry name" value="BUG"/>
</dbReference>
<feature type="transmembrane region" description="Helical" evidence="2">
    <location>
        <begin position="376"/>
        <end position="394"/>
    </location>
</feature>
<feature type="signal peptide" evidence="3">
    <location>
        <begin position="1"/>
        <end position="18"/>
    </location>
</feature>
<name>A0A0E3VSJ0_9BRAD</name>
<sequence>MKATIVLAAALCGTPAFAGWEPTKPVEIVVAAGAGGASDQMARMMQAAIQKNNLMKQPMVVSLKGGASGAEALMYMKSSEGDPNKVLIAYSLIYMLPLSAKIPFNWRELTPVSVIALDQFVLWDNSAGPKTVKEFVEAAKAASSPFKMGGTGSKREDHVLTVFLEQKTGAKFSYLPYKSGGEAATQLVGNHTEANVNNPSENLEVWRAGQVRPLCVFDKERISYTSKVTDTQSWADIPTCKEEGVDVQYLMLRAMFLPGKVTAEQQAFYVELFHKVTQTAEYKDYMEKQALKPIFLTGKDMVQFLEEDDAINKALARRAASGSFVTRAQARRVMAVFVPTLLFCLVTQFLGLYVASFLLIAAFMRLVGKIALWKSLLTAFLFTAIMFVTFDIAFDVIMPKGPLEAAFGH</sequence>
<keyword evidence="2" id="KW-1133">Transmembrane helix</keyword>
<accession>A0A0E3VSJ0</accession>
<dbReference type="Pfam" id="PF03401">
    <property type="entry name" value="TctC"/>
    <property type="match status" value="1"/>
</dbReference>
<dbReference type="Gene3D" id="3.40.190.10">
    <property type="entry name" value="Periplasmic binding protein-like II"/>
    <property type="match status" value="1"/>
</dbReference>
<evidence type="ECO:0000313" key="5">
    <source>
        <dbReference type="EMBL" id="BAR53995.1"/>
    </source>
</evidence>
<feature type="chain" id="PRO_5002414583" description="DUF1468 domain-containing protein" evidence="3">
    <location>
        <begin position="19"/>
        <end position="409"/>
    </location>
</feature>
<feature type="transmembrane region" description="Helical" evidence="2">
    <location>
        <begin position="336"/>
        <end position="364"/>
    </location>
</feature>
<protein>
    <recommendedName>
        <fullName evidence="4">DUF1468 domain-containing protein</fullName>
    </recommendedName>
</protein>